<dbReference type="InterPro" id="IPR014962">
    <property type="entry name" value="YolD"/>
</dbReference>
<name>A0ABT9Y1A4_9BACI</name>
<sequence length="59" mass="6899">MFLKELTKTEITITYYENGSLQTCNGRVCTLDLKKQTLSLKDKQQKKLSIRLADIRKIH</sequence>
<dbReference type="Proteomes" id="UP001224122">
    <property type="component" value="Unassembled WGS sequence"/>
</dbReference>
<evidence type="ECO:0008006" key="3">
    <source>
        <dbReference type="Google" id="ProtNLM"/>
    </source>
</evidence>
<protein>
    <recommendedName>
        <fullName evidence="3">YolD-like family protein</fullName>
    </recommendedName>
</protein>
<evidence type="ECO:0000313" key="1">
    <source>
        <dbReference type="EMBL" id="MDQ0201300.1"/>
    </source>
</evidence>
<reference evidence="1 2" key="1">
    <citation type="submission" date="2023-07" db="EMBL/GenBank/DDBJ databases">
        <title>Genomic Encyclopedia of Type Strains, Phase IV (KMG-IV): sequencing the most valuable type-strain genomes for metagenomic binning, comparative biology and taxonomic classification.</title>
        <authorList>
            <person name="Goeker M."/>
        </authorList>
    </citation>
    <scope>NUCLEOTIDE SEQUENCE [LARGE SCALE GENOMIC DNA]</scope>
    <source>
        <strain evidence="1 2">DSM 27594</strain>
    </source>
</reference>
<gene>
    <name evidence="1" type="ORF">J2S10_004506</name>
</gene>
<keyword evidence="2" id="KW-1185">Reference proteome</keyword>
<dbReference type="EMBL" id="JAUSTW010000009">
    <property type="protein sequence ID" value="MDQ0201300.1"/>
    <property type="molecule type" value="Genomic_DNA"/>
</dbReference>
<evidence type="ECO:0000313" key="2">
    <source>
        <dbReference type="Proteomes" id="UP001224122"/>
    </source>
</evidence>
<dbReference type="RefSeq" id="WP_307412493.1">
    <property type="nucleotide sequence ID" value="NZ_JAUSTW010000009.1"/>
</dbReference>
<organism evidence="1 2">
    <name type="scientific">Neobacillus ginsengisoli</name>
    <dbReference type="NCBI Taxonomy" id="904295"/>
    <lineage>
        <taxon>Bacteria</taxon>
        <taxon>Bacillati</taxon>
        <taxon>Bacillota</taxon>
        <taxon>Bacilli</taxon>
        <taxon>Bacillales</taxon>
        <taxon>Bacillaceae</taxon>
        <taxon>Neobacillus</taxon>
    </lineage>
</organism>
<dbReference type="Pfam" id="PF08863">
    <property type="entry name" value="YolD"/>
    <property type="match status" value="1"/>
</dbReference>
<proteinExistence type="predicted"/>
<comment type="caution">
    <text evidence="1">The sequence shown here is derived from an EMBL/GenBank/DDBJ whole genome shotgun (WGS) entry which is preliminary data.</text>
</comment>
<accession>A0ABT9Y1A4</accession>